<name>A0A2N4U362_9BURK</name>
<proteinExistence type="predicted"/>
<dbReference type="EMBL" id="PDNW01000010">
    <property type="protein sequence ID" value="PLC49455.1"/>
    <property type="molecule type" value="Genomic_DNA"/>
</dbReference>
<dbReference type="GO" id="GO:0019634">
    <property type="term" value="P:organic phosphonate metabolic process"/>
    <property type="evidence" value="ECO:0007669"/>
    <property type="project" value="InterPro"/>
</dbReference>
<accession>A0A2N4U362</accession>
<dbReference type="NCBIfam" id="TIGR03292">
    <property type="entry name" value="PhnH_redo"/>
    <property type="match status" value="1"/>
</dbReference>
<dbReference type="InterPro" id="IPR038058">
    <property type="entry name" value="PhnH-like_sp"/>
</dbReference>
<dbReference type="InterPro" id="IPR008772">
    <property type="entry name" value="Phosphonate_metab_PhnH"/>
</dbReference>
<gene>
    <name evidence="1" type="primary">phnH</name>
    <name evidence="1" type="ORF">CR159_12680</name>
</gene>
<dbReference type="OrthoDB" id="9814509at2"/>
<dbReference type="Gene3D" id="3.40.50.11310">
    <property type="entry name" value="Bacterial phosphonate metabolism protein PhnH"/>
    <property type="match status" value="1"/>
</dbReference>
<keyword evidence="2" id="KW-1185">Reference proteome</keyword>
<protein>
    <submittedName>
        <fullName evidence="1">Phosphonate C-P lyase system protein PhnH</fullName>
    </submittedName>
</protein>
<evidence type="ECO:0000313" key="1">
    <source>
        <dbReference type="EMBL" id="PLC49455.1"/>
    </source>
</evidence>
<keyword evidence="1" id="KW-0456">Lyase</keyword>
<sequence length="199" mass="21569">MNDTLLLPAFAEPIAQSQQAFRLALTAMSEPGTIQVLDGAPALGDISPAAYALCLSLFDADTAVWLSDALDTPALRANLAFHCGCAVVSDRRLAAFALLTEDDLVDLHEFNNGTDRDPDQSCTLIVQLSSLEHGSAVAWQGPGIQQERVLNVPVAPDFWTQRKTFCAFPKGLDIFFTSGSRLVALPRSTRVRYTMTEVN</sequence>
<dbReference type="RefSeq" id="WP_102074330.1">
    <property type="nucleotide sequence ID" value="NZ_PDNW01000010.1"/>
</dbReference>
<dbReference type="PIRSF" id="PIRSF020680">
    <property type="entry name" value="PhnH"/>
    <property type="match status" value="1"/>
</dbReference>
<comment type="caution">
    <text evidence="1">The sequence shown here is derived from an EMBL/GenBank/DDBJ whole genome shotgun (WGS) entry which is preliminary data.</text>
</comment>
<dbReference type="Pfam" id="PF05845">
    <property type="entry name" value="PhnH"/>
    <property type="match status" value="1"/>
</dbReference>
<dbReference type="SUPFAM" id="SSF159709">
    <property type="entry name" value="PhnH-like"/>
    <property type="match status" value="1"/>
</dbReference>
<evidence type="ECO:0000313" key="2">
    <source>
        <dbReference type="Proteomes" id="UP000234190"/>
    </source>
</evidence>
<dbReference type="AlphaFoldDB" id="A0A2N4U362"/>
<dbReference type="GO" id="GO:0016829">
    <property type="term" value="F:lyase activity"/>
    <property type="evidence" value="ECO:0007669"/>
    <property type="project" value="UniProtKB-KW"/>
</dbReference>
<dbReference type="Proteomes" id="UP000234190">
    <property type="component" value="Unassembled WGS sequence"/>
</dbReference>
<organism evidence="1 2">
    <name type="scientific">Pollutimonas subterranea</name>
    <dbReference type="NCBI Taxonomy" id="2045210"/>
    <lineage>
        <taxon>Bacteria</taxon>
        <taxon>Pseudomonadati</taxon>
        <taxon>Pseudomonadota</taxon>
        <taxon>Betaproteobacteria</taxon>
        <taxon>Burkholderiales</taxon>
        <taxon>Alcaligenaceae</taxon>
        <taxon>Pollutimonas</taxon>
    </lineage>
</organism>
<reference evidence="1 2" key="1">
    <citation type="submission" date="2017-10" db="EMBL/GenBank/DDBJ databases">
        <title>Two draft genome sequences of Pusillimonas sp. strains isolated from a nitrate- and radionuclide-contaminated groundwater in Russia.</title>
        <authorList>
            <person name="Grouzdev D.S."/>
            <person name="Tourova T.P."/>
            <person name="Goeva M.A."/>
            <person name="Babich T.L."/>
            <person name="Sokolova D.S."/>
            <person name="Abdullin R."/>
            <person name="Poltaraus A.B."/>
            <person name="Toshchakov S.V."/>
            <person name="Nazina T.N."/>
        </authorList>
    </citation>
    <scope>NUCLEOTIDE SEQUENCE [LARGE SCALE GENOMIC DNA]</scope>
    <source>
        <strain evidence="1 2">JR1/69-3-13</strain>
    </source>
</reference>